<dbReference type="NCBIfam" id="TIGR01733">
    <property type="entry name" value="AA-adenyl-dom"/>
    <property type="match status" value="1"/>
</dbReference>
<dbReference type="InterPro" id="IPR010071">
    <property type="entry name" value="AA_adenyl_dom"/>
</dbReference>
<dbReference type="InterPro" id="IPR001242">
    <property type="entry name" value="Condensation_dom"/>
</dbReference>
<evidence type="ECO:0000256" key="1">
    <source>
        <dbReference type="ARBA" id="ARBA00001957"/>
    </source>
</evidence>
<dbReference type="GO" id="GO:0009366">
    <property type="term" value="C:enterobactin synthetase complex"/>
    <property type="evidence" value="ECO:0007669"/>
    <property type="project" value="TreeGrafter"/>
</dbReference>
<dbReference type="Pfam" id="PF00501">
    <property type="entry name" value="AMP-binding"/>
    <property type="match status" value="1"/>
</dbReference>
<dbReference type="PROSITE" id="PS00012">
    <property type="entry name" value="PHOSPHOPANTETHEINE"/>
    <property type="match status" value="1"/>
</dbReference>
<dbReference type="CDD" id="cd19531">
    <property type="entry name" value="LCL_NRPS-like"/>
    <property type="match status" value="1"/>
</dbReference>
<dbReference type="AlphaFoldDB" id="A0A2T1F8B8"/>
<dbReference type="Gene3D" id="2.30.38.10">
    <property type="entry name" value="Luciferase, Domain 3"/>
    <property type="match status" value="1"/>
</dbReference>
<dbReference type="GO" id="GO:0031177">
    <property type="term" value="F:phosphopantetheine binding"/>
    <property type="evidence" value="ECO:0007669"/>
    <property type="project" value="InterPro"/>
</dbReference>
<dbReference type="InterPro" id="IPR006162">
    <property type="entry name" value="Ppantetheine_attach_site"/>
</dbReference>
<feature type="domain" description="Carrier" evidence="4">
    <location>
        <begin position="728"/>
        <end position="803"/>
    </location>
</feature>
<dbReference type="FunFam" id="3.30.300.30:FF:000010">
    <property type="entry name" value="Enterobactin synthetase component F"/>
    <property type="match status" value="1"/>
</dbReference>
<dbReference type="PANTHER" id="PTHR45527">
    <property type="entry name" value="NONRIBOSOMAL PEPTIDE SYNTHETASE"/>
    <property type="match status" value="1"/>
</dbReference>
<dbReference type="Pfam" id="PF13193">
    <property type="entry name" value="AMP-binding_C"/>
    <property type="match status" value="1"/>
</dbReference>
<dbReference type="GO" id="GO:0072330">
    <property type="term" value="P:monocarboxylic acid biosynthetic process"/>
    <property type="evidence" value="ECO:0007669"/>
    <property type="project" value="UniProtKB-ARBA"/>
</dbReference>
<dbReference type="Gene3D" id="3.30.559.30">
    <property type="entry name" value="Nonribosomal peptide synthetase, condensation domain"/>
    <property type="match status" value="1"/>
</dbReference>
<organism evidence="5 6">
    <name type="scientific">Chamaesiphon polymorphus CCALA 037</name>
    <dbReference type="NCBI Taxonomy" id="2107692"/>
    <lineage>
        <taxon>Bacteria</taxon>
        <taxon>Bacillati</taxon>
        <taxon>Cyanobacteriota</taxon>
        <taxon>Cyanophyceae</taxon>
        <taxon>Gomontiellales</taxon>
        <taxon>Chamaesiphonaceae</taxon>
        <taxon>Chamaesiphon</taxon>
    </lineage>
</organism>
<dbReference type="SUPFAM" id="SSF56801">
    <property type="entry name" value="Acetyl-CoA synthetase-like"/>
    <property type="match status" value="1"/>
</dbReference>
<dbReference type="FunFam" id="3.40.50.12780:FF:000012">
    <property type="entry name" value="Non-ribosomal peptide synthetase"/>
    <property type="match status" value="1"/>
</dbReference>
<reference evidence="5 6" key="1">
    <citation type="submission" date="2018-03" db="EMBL/GenBank/DDBJ databases">
        <title>The ancient ancestry and fast evolution of plastids.</title>
        <authorList>
            <person name="Moore K.R."/>
            <person name="Magnabosco C."/>
            <person name="Momper L."/>
            <person name="Gold D.A."/>
            <person name="Bosak T."/>
            <person name="Fournier G.P."/>
        </authorList>
    </citation>
    <scope>NUCLEOTIDE SEQUENCE [LARGE SCALE GENOMIC DNA]</scope>
    <source>
        <strain evidence="5 6">CCALA 037</strain>
    </source>
</reference>
<dbReference type="FunFam" id="2.30.38.10:FF:000001">
    <property type="entry name" value="Non-ribosomal peptide synthetase PvdI"/>
    <property type="match status" value="1"/>
</dbReference>
<dbReference type="Gene3D" id="3.30.300.30">
    <property type="match status" value="1"/>
</dbReference>
<feature type="non-terminal residue" evidence="5">
    <location>
        <position position="1"/>
    </location>
</feature>
<evidence type="ECO:0000259" key="4">
    <source>
        <dbReference type="PROSITE" id="PS50075"/>
    </source>
</evidence>
<gene>
    <name evidence="5" type="ORF">C7B77_27600</name>
</gene>
<dbReference type="InterPro" id="IPR045851">
    <property type="entry name" value="AMP-bd_C_sf"/>
</dbReference>
<dbReference type="SMART" id="SM00823">
    <property type="entry name" value="PKS_PP"/>
    <property type="match status" value="1"/>
</dbReference>
<dbReference type="GO" id="GO:0047527">
    <property type="term" value="F:2,3-dihydroxybenzoate-serine ligase activity"/>
    <property type="evidence" value="ECO:0007669"/>
    <property type="project" value="TreeGrafter"/>
</dbReference>
<dbReference type="FunFam" id="1.10.1200.10:FF:000016">
    <property type="entry name" value="Non-ribosomal peptide synthase"/>
    <property type="match status" value="1"/>
</dbReference>
<dbReference type="InterPro" id="IPR023213">
    <property type="entry name" value="CAT-like_dom_sf"/>
</dbReference>
<accession>A0A2T1F8B8</accession>
<evidence type="ECO:0000256" key="2">
    <source>
        <dbReference type="ARBA" id="ARBA00022450"/>
    </source>
</evidence>
<comment type="cofactor">
    <cofactor evidence="1">
        <name>pantetheine 4'-phosphate</name>
        <dbReference type="ChEBI" id="CHEBI:47942"/>
    </cofactor>
</comment>
<dbReference type="InterPro" id="IPR020806">
    <property type="entry name" value="PKS_PP-bd"/>
</dbReference>
<sequence length="920" mass="101936">ALSRQTGSTLFMTLMAAFATLLYRYSGQSDVVIGSPIANRNRSEIESSIGFFVNTLVLRTRLEDNPRFEQLLTQVRENTLTAYEHQDVPFEQIVEALQPQRSMSHSPLFQVMFTLQNTPLGEIELPSVKLSELNTQSTIAKFDLTLSISESLIGLECEWEYNTDLFDKSTIERMASHFENLLSAIVANPHQTLSELPLLSESERHQLLFDWNNTAREYPQDKCIHQLFEEQVAKTPKAIAVVFEQQELTYQQLNHRANQLAHHLQTLGVKPEVLVGICVERSLEMVVGLLGILKAGGAYVPLDPSYPTERLSYMVSDAEIEVLLTQENLLSTLPSHVAQVVCLDPDGGVIESHSPENLVTSVSAANLAYVIYTSGSTGAPKGVQICHSSVVNFLSDMRCFPGVSPEDTFNAVTTISFDIAALELYLPLLVGAKIWLVSSEVATDGERLLSELSRSRITVMQATPATWQMLLASGWSCDYPLKVLCGGEALSARLAHQILETGSELWNLYGPTEVTIWSLIAHLRVVTTENKPSAIGRPIANTQVYILDSQLQPVPIGVAGELHIGGDGLARGYLNRPELTAEKFIPNPFSPDSSARLYKTGDLARYQPDGNIEFLGRIDHQVKIRGFRIELGEIEAVLSSHPHVRQAVAIATEDPTGNQRLIAYVVSEQENLSTQKLREFLQQQLPAYMVPAAFVTLDTLPLTPNGKVDRKALPAPDGEIERTQEYVAPHTPNQEIVAHIFTTVLGVEKVGIHDNFFELGGHSLLATQLTSRLKHSFTVDIPLRAVFEAPTVVQLERTITQLRTQKQGWSLPAIERIAPSSESIPLSFAQERLWFLNQLEGASATYNIPAALRLTGDLNLDAFDRSLTEIVRRHEALRTSFNAVNGTPMQVIQPAASMDIAVTDLQHLTDTEREVVLEQH</sequence>
<feature type="non-terminal residue" evidence="5">
    <location>
        <position position="920"/>
    </location>
</feature>
<proteinExistence type="predicted"/>
<keyword evidence="6" id="KW-1185">Reference proteome</keyword>
<evidence type="ECO:0000313" key="6">
    <source>
        <dbReference type="Proteomes" id="UP000238937"/>
    </source>
</evidence>
<dbReference type="SUPFAM" id="SSF47336">
    <property type="entry name" value="ACP-like"/>
    <property type="match status" value="1"/>
</dbReference>
<protein>
    <submittedName>
        <fullName evidence="5">Non-ribosomal peptide synthetase</fullName>
    </submittedName>
</protein>
<dbReference type="Proteomes" id="UP000238937">
    <property type="component" value="Unassembled WGS sequence"/>
</dbReference>
<dbReference type="GO" id="GO:0008610">
    <property type="term" value="P:lipid biosynthetic process"/>
    <property type="evidence" value="ECO:0007669"/>
    <property type="project" value="UniProtKB-ARBA"/>
</dbReference>
<dbReference type="CDD" id="cd12116">
    <property type="entry name" value="A_NRPS_Ta1_like"/>
    <property type="match status" value="1"/>
</dbReference>
<comment type="caution">
    <text evidence="5">The sequence shown here is derived from an EMBL/GenBank/DDBJ whole genome shotgun (WGS) entry which is preliminary data.</text>
</comment>
<dbReference type="PROSITE" id="PS00455">
    <property type="entry name" value="AMP_BINDING"/>
    <property type="match status" value="1"/>
</dbReference>
<dbReference type="Gene3D" id="3.40.50.980">
    <property type="match status" value="2"/>
</dbReference>
<dbReference type="InterPro" id="IPR036736">
    <property type="entry name" value="ACP-like_sf"/>
</dbReference>
<evidence type="ECO:0000256" key="3">
    <source>
        <dbReference type="ARBA" id="ARBA00022553"/>
    </source>
</evidence>
<name>A0A2T1F8B8_9CYAN</name>
<dbReference type="PROSITE" id="PS50075">
    <property type="entry name" value="CARRIER"/>
    <property type="match status" value="1"/>
</dbReference>
<dbReference type="GO" id="GO:0009239">
    <property type="term" value="P:enterobactin biosynthetic process"/>
    <property type="evidence" value="ECO:0007669"/>
    <property type="project" value="TreeGrafter"/>
</dbReference>
<dbReference type="InterPro" id="IPR025110">
    <property type="entry name" value="AMP-bd_C"/>
</dbReference>
<dbReference type="Gene3D" id="3.30.559.10">
    <property type="entry name" value="Chloramphenicol acetyltransferase-like domain"/>
    <property type="match status" value="2"/>
</dbReference>
<evidence type="ECO:0000313" key="5">
    <source>
        <dbReference type="EMBL" id="PSB41219.1"/>
    </source>
</evidence>
<dbReference type="GO" id="GO:0043041">
    <property type="term" value="P:amino acid activation for nonribosomal peptide biosynthetic process"/>
    <property type="evidence" value="ECO:0007669"/>
    <property type="project" value="TreeGrafter"/>
</dbReference>
<dbReference type="SUPFAM" id="SSF52777">
    <property type="entry name" value="CoA-dependent acyltransferases"/>
    <property type="match status" value="2"/>
</dbReference>
<dbReference type="PANTHER" id="PTHR45527:SF1">
    <property type="entry name" value="FATTY ACID SYNTHASE"/>
    <property type="match status" value="1"/>
</dbReference>
<dbReference type="GO" id="GO:0005829">
    <property type="term" value="C:cytosol"/>
    <property type="evidence" value="ECO:0007669"/>
    <property type="project" value="TreeGrafter"/>
</dbReference>
<dbReference type="EMBL" id="PVWO01000640">
    <property type="protein sequence ID" value="PSB41219.1"/>
    <property type="molecule type" value="Genomic_DNA"/>
</dbReference>
<dbReference type="Pfam" id="PF00668">
    <property type="entry name" value="Condensation"/>
    <property type="match status" value="2"/>
</dbReference>
<keyword evidence="3" id="KW-0597">Phosphoprotein</keyword>
<dbReference type="FunFam" id="3.40.50.980:FF:000001">
    <property type="entry name" value="Non-ribosomal peptide synthetase"/>
    <property type="match status" value="1"/>
</dbReference>
<dbReference type="Gene3D" id="1.10.1200.10">
    <property type="entry name" value="ACP-like"/>
    <property type="match status" value="1"/>
</dbReference>
<dbReference type="InterPro" id="IPR009081">
    <property type="entry name" value="PP-bd_ACP"/>
</dbReference>
<dbReference type="Pfam" id="PF00550">
    <property type="entry name" value="PP-binding"/>
    <property type="match status" value="1"/>
</dbReference>
<dbReference type="InterPro" id="IPR000873">
    <property type="entry name" value="AMP-dep_synth/lig_dom"/>
</dbReference>
<keyword evidence="2" id="KW-0596">Phosphopantetheine</keyword>
<dbReference type="InterPro" id="IPR020845">
    <property type="entry name" value="AMP-binding_CS"/>
</dbReference>
<dbReference type="RefSeq" id="WP_146138563.1">
    <property type="nucleotide sequence ID" value="NZ_PVWO01000640.1"/>
</dbReference>
<dbReference type="OrthoDB" id="9765680at2"/>